<keyword evidence="2" id="KW-1185">Reference proteome</keyword>
<gene>
    <name evidence="1" type="ordered locus">Sterm_0463</name>
</gene>
<protein>
    <submittedName>
        <fullName evidence="1">Uncharacterized protein</fullName>
    </submittedName>
</protein>
<evidence type="ECO:0000313" key="2">
    <source>
        <dbReference type="Proteomes" id="UP000000845"/>
    </source>
</evidence>
<reference evidence="1 2" key="2">
    <citation type="journal article" date="2010" name="Stand. Genomic Sci.">
        <title>Complete genome sequence of Sebaldella termitidis type strain (NCTC 11300).</title>
        <authorList>
            <person name="Harmon-Smith M."/>
            <person name="Celia L."/>
            <person name="Chertkov O."/>
            <person name="Lapidus A."/>
            <person name="Copeland A."/>
            <person name="Glavina Del Rio T."/>
            <person name="Nolan M."/>
            <person name="Lucas S."/>
            <person name="Tice H."/>
            <person name="Cheng J.F."/>
            <person name="Han C."/>
            <person name="Detter J.C."/>
            <person name="Bruce D."/>
            <person name="Goodwin L."/>
            <person name="Pitluck S."/>
            <person name="Pati A."/>
            <person name="Liolios K."/>
            <person name="Ivanova N."/>
            <person name="Mavromatis K."/>
            <person name="Mikhailova N."/>
            <person name="Chen A."/>
            <person name="Palaniappan K."/>
            <person name="Land M."/>
            <person name="Hauser L."/>
            <person name="Chang Y.J."/>
            <person name="Jeffries C.D."/>
            <person name="Brettin T."/>
            <person name="Goker M."/>
            <person name="Beck B."/>
            <person name="Bristow J."/>
            <person name="Eisen J.A."/>
            <person name="Markowitz V."/>
            <person name="Hugenholtz P."/>
            <person name="Kyrpides N.C."/>
            <person name="Klenk H.P."/>
            <person name="Chen F."/>
        </authorList>
    </citation>
    <scope>NUCLEOTIDE SEQUENCE [LARGE SCALE GENOMIC DNA]</scope>
    <source>
        <strain evidence="2">ATCC 33386 / NCTC 11300</strain>
    </source>
</reference>
<dbReference type="HOGENOM" id="CLU_1073214_0_0_0"/>
<dbReference type="AlphaFoldDB" id="D1AMW4"/>
<dbReference type="EMBL" id="CP001739">
    <property type="protein sequence ID" value="ACZ07340.1"/>
    <property type="molecule type" value="Genomic_DNA"/>
</dbReference>
<reference evidence="2" key="1">
    <citation type="submission" date="2009-09" db="EMBL/GenBank/DDBJ databases">
        <title>The complete chromosome of Sebaldella termitidis ATCC 33386.</title>
        <authorList>
            <consortium name="US DOE Joint Genome Institute (JGI-PGF)"/>
            <person name="Lucas S."/>
            <person name="Copeland A."/>
            <person name="Lapidus A."/>
            <person name="Glavina del Rio T."/>
            <person name="Dalin E."/>
            <person name="Tice H."/>
            <person name="Bruce D."/>
            <person name="Goodwin L."/>
            <person name="Pitluck S."/>
            <person name="Kyrpides N."/>
            <person name="Mavromatis K."/>
            <person name="Ivanova N."/>
            <person name="Mikhailova N."/>
            <person name="Sims D."/>
            <person name="Meincke L."/>
            <person name="Brettin T."/>
            <person name="Detter J.C."/>
            <person name="Han C."/>
            <person name="Larimer F."/>
            <person name="Land M."/>
            <person name="Hauser L."/>
            <person name="Markowitz V."/>
            <person name="Cheng J.F."/>
            <person name="Hugenholtz P."/>
            <person name="Woyke T."/>
            <person name="Wu D."/>
            <person name="Eisen J.A."/>
        </authorList>
    </citation>
    <scope>NUCLEOTIDE SEQUENCE [LARGE SCALE GENOMIC DNA]</scope>
    <source>
        <strain evidence="2">ATCC 33386 / NCTC 11300</strain>
    </source>
</reference>
<name>D1AMW4_SEBTE</name>
<accession>D1AMW4</accession>
<dbReference type="Proteomes" id="UP000000845">
    <property type="component" value="Chromosome"/>
</dbReference>
<sequence>MPIKYKFTHTIEEKERKEVKIEKSYELLNIINKSNNFKEFFFYNNDVKIYNGKISELETLFYNILKYLEISIDRNFQLYKIINISEIQKIFNNLYTQQFSNRFLKFLHESEKILANEYELKNLISHIPFFQIFFNCIISSKYNEVKKEYITEEIKNIIPEMSLPLRYYLKETVYKEKSIIYKMYGKLDDILFDFYKFMEIYKKNSKITEELKQENFTFDINYHIEIYKEAELVRRCNREIEIKYCKERYIKNAYLLEEM</sequence>
<evidence type="ECO:0000313" key="1">
    <source>
        <dbReference type="EMBL" id="ACZ07340.1"/>
    </source>
</evidence>
<dbReference type="KEGG" id="str:Sterm_0463"/>
<organism evidence="1 2">
    <name type="scientific">Sebaldella termitidis (strain ATCC 33386 / NCTC 11300)</name>
    <dbReference type="NCBI Taxonomy" id="526218"/>
    <lineage>
        <taxon>Bacteria</taxon>
        <taxon>Fusobacteriati</taxon>
        <taxon>Fusobacteriota</taxon>
        <taxon>Fusobacteriia</taxon>
        <taxon>Fusobacteriales</taxon>
        <taxon>Leptotrichiaceae</taxon>
        <taxon>Sebaldella</taxon>
    </lineage>
</organism>
<proteinExistence type="predicted"/>